<reference evidence="3 4" key="1">
    <citation type="submission" date="2019-04" db="EMBL/GenBank/DDBJ databases">
        <title>Draft genome sequences of Streptomyces avermitilis ATCC 31267.</title>
        <authorList>
            <person name="Komaki H."/>
            <person name="Tamura T."/>
            <person name="Hosoyama A."/>
        </authorList>
    </citation>
    <scope>NUCLEOTIDE SEQUENCE [LARGE SCALE GENOMIC DNA]</scope>
    <source>
        <strain evidence="3 4">ATCC 31267</strain>
    </source>
</reference>
<sequence>MHRTQQAIDRGLVHRAMHLTLLALGAVIAGLVTGIFAARAGDFTFYGATGAGAAAAVVVFTLGIKALEYLLRE</sequence>
<name>A0A4D4LQ34_STRAX</name>
<evidence type="ECO:0000256" key="1">
    <source>
        <dbReference type="SAM" id="Phobius"/>
    </source>
</evidence>
<evidence type="ECO:0000313" key="2">
    <source>
        <dbReference type="EMBL" id="GDY63661.1"/>
    </source>
</evidence>
<feature type="transmembrane region" description="Helical" evidence="1">
    <location>
        <begin position="12"/>
        <end position="37"/>
    </location>
</feature>
<evidence type="ECO:0000313" key="5">
    <source>
        <dbReference type="Proteomes" id="UP000302139"/>
    </source>
</evidence>
<accession>A0A4D4LQ34</accession>
<dbReference type="EMBL" id="BJHX01000001">
    <property type="protein sequence ID" value="GDY63661.1"/>
    <property type="molecule type" value="Genomic_DNA"/>
</dbReference>
<dbReference type="Proteomes" id="UP000299211">
    <property type="component" value="Unassembled WGS sequence"/>
</dbReference>
<keyword evidence="1" id="KW-1133">Transmembrane helix</keyword>
<dbReference type="RefSeq" id="WP_037644772.1">
    <property type="nucleotide sequence ID" value="NZ_BAABTN010000123.1"/>
</dbReference>
<reference evidence="2 5" key="2">
    <citation type="submission" date="2019-04" db="EMBL/GenBank/DDBJ databases">
        <title>Draft genome sequences of Streptomyces avermitilis NBRC 14893.</title>
        <authorList>
            <person name="Komaki H."/>
            <person name="Tamura T."/>
            <person name="Hosoyama A."/>
        </authorList>
    </citation>
    <scope>NUCLEOTIDE SEQUENCE [LARGE SCALE GENOMIC DNA]</scope>
    <source>
        <strain evidence="2 5">NBRC 14893</strain>
    </source>
</reference>
<feature type="transmembrane region" description="Helical" evidence="1">
    <location>
        <begin position="43"/>
        <end position="64"/>
    </location>
</feature>
<protein>
    <submittedName>
        <fullName evidence="2">Uncharacterized protein</fullName>
    </submittedName>
</protein>
<dbReference type="Proteomes" id="UP000302139">
    <property type="component" value="Unassembled WGS sequence"/>
</dbReference>
<evidence type="ECO:0000313" key="4">
    <source>
        <dbReference type="Proteomes" id="UP000299211"/>
    </source>
</evidence>
<evidence type="ECO:0000313" key="3">
    <source>
        <dbReference type="EMBL" id="GDY76196.1"/>
    </source>
</evidence>
<proteinExistence type="predicted"/>
<keyword evidence="1" id="KW-0812">Transmembrane</keyword>
<keyword evidence="1" id="KW-0472">Membrane</keyword>
<dbReference type="GeneID" id="41540771"/>
<dbReference type="EMBL" id="BJHY01000001">
    <property type="protein sequence ID" value="GDY76196.1"/>
    <property type="molecule type" value="Genomic_DNA"/>
</dbReference>
<organism evidence="2 5">
    <name type="scientific">Streptomyces avermitilis</name>
    <dbReference type="NCBI Taxonomy" id="33903"/>
    <lineage>
        <taxon>Bacteria</taxon>
        <taxon>Bacillati</taxon>
        <taxon>Actinomycetota</taxon>
        <taxon>Actinomycetes</taxon>
        <taxon>Kitasatosporales</taxon>
        <taxon>Streptomycetaceae</taxon>
        <taxon>Streptomyces</taxon>
    </lineage>
</organism>
<dbReference type="AlphaFoldDB" id="A0A4D4LQ34"/>
<gene>
    <name evidence="2" type="ORF">SAV14893_030540</name>
    <name evidence="3" type="ORF">SAV31267_056810</name>
</gene>
<comment type="caution">
    <text evidence="2">The sequence shown here is derived from an EMBL/GenBank/DDBJ whole genome shotgun (WGS) entry which is preliminary data.</text>
</comment>